<keyword evidence="2" id="KW-1185">Reference proteome</keyword>
<evidence type="ECO:0008006" key="3">
    <source>
        <dbReference type="Google" id="ProtNLM"/>
    </source>
</evidence>
<organism evidence="1 2">
    <name type="scientific">Paenibacillus oceani</name>
    <dbReference type="NCBI Taxonomy" id="2772510"/>
    <lineage>
        <taxon>Bacteria</taxon>
        <taxon>Bacillati</taxon>
        <taxon>Bacillota</taxon>
        <taxon>Bacilli</taxon>
        <taxon>Bacillales</taxon>
        <taxon>Paenibacillaceae</taxon>
        <taxon>Paenibacillus</taxon>
    </lineage>
</organism>
<proteinExistence type="predicted"/>
<dbReference type="PROSITE" id="PS51318">
    <property type="entry name" value="TAT"/>
    <property type="match status" value="1"/>
</dbReference>
<dbReference type="SUPFAM" id="SSF51126">
    <property type="entry name" value="Pectin lyase-like"/>
    <property type="match status" value="1"/>
</dbReference>
<comment type="caution">
    <text evidence="1">The sequence shown here is derived from an EMBL/GenBank/DDBJ whole genome shotgun (WGS) entry which is preliminary data.</text>
</comment>
<sequence>MDDRMTRRKVLTAFGVVGSAFASHAMLKGISSASAGSQSVMNHMYGLGSSFHSLCSVDSLAELRTFNPPHPSSVLVTGYYSPGDGGEGLYVLDAADTTSSDNGGTVIAAVSGGRWKLAQAEDISARQFGARGDGSADDFAHLQAWLNCGYKSLYLPAGKFVVDGNTLHVPMGLVIRTDGYASELNFRNMTGIDGMNVLEGNAHEALSIGPLTIRTIGTIGRYAIVTPNGTGIFANKRPRYDFDVFFLGADSGKTIFPGEGWDVVVQMGDARGGTVALTGFGTFNPNEDPAGQHQMTGIRLSGAVGNIQVDMTLRLNNLYRGVELGSGTEGFHIGSGSEIVGCWYGIEATNSSSEPGGFITACHVNAVGMAYKLVKRPEMIISGVSAYRSDAFFNHSGEWRGIHLEDCQRVQISGANIVHGSLPHLSTSVGVYALRSSGTVTNYDIQKAADIGFVIDACPDLTIASGAFLEIPKLFELRNGSTDITIGAYTLRGNHTAVTACIAMDASINRTRIFAVQDVPNPAVKRYQAVSVSAAGTYTVKPRMTPTELQFAPTAGTAAYVYDIMLDKDHSVAGDTATIKVIGSSSANPTVRILNGTGGAVLSSFDSSAGGKRIVCAYLFDGTGWLERSVVDSAETSY</sequence>
<gene>
    <name evidence="1" type="ORF">IDH45_11855</name>
</gene>
<dbReference type="AlphaFoldDB" id="A0A927C9N7"/>
<dbReference type="RefSeq" id="WP_190927780.1">
    <property type="nucleotide sequence ID" value="NZ_JACXJA010000014.1"/>
</dbReference>
<dbReference type="InterPro" id="IPR011050">
    <property type="entry name" value="Pectin_lyase_fold/virulence"/>
</dbReference>
<dbReference type="Proteomes" id="UP000639396">
    <property type="component" value="Unassembled WGS sequence"/>
</dbReference>
<evidence type="ECO:0000313" key="1">
    <source>
        <dbReference type="EMBL" id="MBD2862677.1"/>
    </source>
</evidence>
<evidence type="ECO:0000313" key="2">
    <source>
        <dbReference type="Proteomes" id="UP000639396"/>
    </source>
</evidence>
<reference evidence="1" key="1">
    <citation type="submission" date="2020-09" db="EMBL/GenBank/DDBJ databases">
        <title>A novel bacterium of genus Paenibacillus, isolated from South China Sea.</title>
        <authorList>
            <person name="Huang H."/>
            <person name="Mo K."/>
            <person name="Hu Y."/>
        </authorList>
    </citation>
    <scope>NUCLEOTIDE SEQUENCE</scope>
    <source>
        <strain evidence="1">IB182363</strain>
    </source>
</reference>
<accession>A0A927C9N7</accession>
<dbReference type="EMBL" id="JACXJA010000014">
    <property type="protein sequence ID" value="MBD2862677.1"/>
    <property type="molecule type" value="Genomic_DNA"/>
</dbReference>
<name>A0A927C9N7_9BACL</name>
<dbReference type="InterPro" id="IPR006311">
    <property type="entry name" value="TAT_signal"/>
</dbReference>
<protein>
    <recommendedName>
        <fullName evidence="3">Pectate lyase superfamily protein domain-containing protein</fullName>
    </recommendedName>
</protein>
<dbReference type="Gene3D" id="2.160.20.10">
    <property type="entry name" value="Single-stranded right-handed beta-helix, Pectin lyase-like"/>
    <property type="match status" value="1"/>
</dbReference>
<dbReference type="InterPro" id="IPR012334">
    <property type="entry name" value="Pectin_lyas_fold"/>
</dbReference>